<evidence type="ECO:0000313" key="3">
    <source>
        <dbReference type="Proteomes" id="UP000460718"/>
    </source>
</evidence>
<sequence length="301" mass="34827">MDRHLLAREQLLVRLSEIRARKIAERDEGMASRNTQINTIDGYIVGIGADLSKKDNVARMIDLKRRLQMQVGILKKKYGYSTVGLTPLPLFGSYCRLKVPVYGDFILDQALHIRMSALWTTHKENRVRWFDFLGHRIIKEVRVVIDDTVLEHYGYKREFSIIRVHKRIERIMIKAFDNVNISEIKHAVESMSIRFHPNANQVDDNRAETWRLNDVSPYNEIKYASIVSTGGTTSPAYTPAYYNSMTPGEDAPRALLVEEVLEPANEDMDRNDGLSLCWIHAPDLEHARRRFKKYRGKPLNS</sequence>
<reference evidence="3 4" key="1">
    <citation type="submission" date="2018-09" db="EMBL/GenBank/DDBJ databases">
        <title>Genomic investigation of the strawberry pathogen Phytophthora fragariae indicates pathogenicity is determined by transcriptional variation in three key races.</title>
        <authorList>
            <person name="Adams T.M."/>
            <person name="Armitage A.D."/>
            <person name="Sobczyk M.K."/>
            <person name="Bates H.J."/>
            <person name="Dunwell J.M."/>
            <person name="Nellist C.F."/>
            <person name="Harrison R.J."/>
        </authorList>
    </citation>
    <scope>NUCLEOTIDE SEQUENCE [LARGE SCALE GENOMIC DNA]</scope>
    <source>
        <strain evidence="2 4">ONT-3</strain>
        <strain evidence="1 3">SCRP245</strain>
    </source>
</reference>
<gene>
    <name evidence="2" type="ORF">PF010_g21602</name>
    <name evidence="1" type="ORF">PF011_g21455</name>
</gene>
<dbReference type="InterPro" id="IPR016112">
    <property type="entry name" value="VP_dsDNA_II"/>
</dbReference>
<dbReference type="AlphaFoldDB" id="A0A6A3IQP2"/>
<dbReference type="SUPFAM" id="SSF49749">
    <property type="entry name" value="Group II dsDNA viruses VP"/>
    <property type="match status" value="1"/>
</dbReference>
<evidence type="ECO:0000313" key="2">
    <source>
        <dbReference type="EMBL" id="KAE9082398.1"/>
    </source>
</evidence>
<dbReference type="Proteomes" id="UP000488956">
    <property type="component" value="Unassembled WGS sequence"/>
</dbReference>
<dbReference type="Gene3D" id="2.70.9.10">
    <property type="entry name" value="Adenovirus Type 2 Hexon, domain 4"/>
    <property type="match status" value="1"/>
</dbReference>
<name>A0A6A3IQP2_9STRA</name>
<evidence type="ECO:0000313" key="1">
    <source>
        <dbReference type="EMBL" id="KAE8982815.1"/>
    </source>
</evidence>
<proteinExistence type="predicted"/>
<comment type="caution">
    <text evidence="1">The sequence shown here is derived from an EMBL/GenBank/DDBJ whole genome shotgun (WGS) entry which is preliminary data.</text>
</comment>
<accession>A0A6A3IQP2</accession>
<dbReference type="EMBL" id="QXFW01002036">
    <property type="protein sequence ID" value="KAE8982815.1"/>
    <property type="molecule type" value="Genomic_DNA"/>
</dbReference>
<dbReference type="EMBL" id="QXFX01001967">
    <property type="protein sequence ID" value="KAE9082398.1"/>
    <property type="molecule type" value="Genomic_DNA"/>
</dbReference>
<protein>
    <submittedName>
        <fullName evidence="1">Uncharacterized protein</fullName>
    </submittedName>
</protein>
<evidence type="ECO:0000313" key="4">
    <source>
        <dbReference type="Proteomes" id="UP000488956"/>
    </source>
</evidence>
<dbReference type="Proteomes" id="UP000460718">
    <property type="component" value="Unassembled WGS sequence"/>
</dbReference>
<organism evidence="1 3">
    <name type="scientific">Phytophthora fragariae</name>
    <dbReference type="NCBI Taxonomy" id="53985"/>
    <lineage>
        <taxon>Eukaryota</taxon>
        <taxon>Sar</taxon>
        <taxon>Stramenopiles</taxon>
        <taxon>Oomycota</taxon>
        <taxon>Peronosporomycetes</taxon>
        <taxon>Peronosporales</taxon>
        <taxon>Peronosporaceae</taxon>
        <taxon>Phytophthora</taxon>
    </lineage>
</organism>